<keyword evidence="4" id="KW-0812">Transmembrane</keyword>
<keyword evidence="14" id="KW-1185">Reference proteome</keyword>
<evidence type="ECO:0000256" key="8">
    <source>
        <dbReference type="ARBA" id="ARBA00023010"/>
    </source>
</evidence>
<evidence type="ECO:0000256" key="12">
    <source>
        <dbReference type="SAM" id="Coils"/>
    </source>
</evidence>
<evidence type="ECO:0000256" key="3">
    <source>
        <dbReference type="ARBA" id="ARBA00022448"/>
    </source>
</evidence>
<evidence type="ECO:0000256" key="9">
    <source>
        <dbReference type="ARBA" id="ARBA00023128"/>
    </source>
</evidence>
<comment type="subcellular location">
    <subcellularLocation>
        <location evidence="1">Mitochondrion outer membrane</location>
        <topology evidence="1">Single-pass membrane protein</topology>
    </subcellularLocation>
</comment>
<dbReference type="CDD" id="cd22884">
    <property type="entry name" value="TOM22"/>
    <property type="match status" value="1"/>
</dbReference>
<dbReference type="GO" id="GO:0006886">
    <property type="term" value="P:intracellular protein transport"/>
    <property type="evidence" value="ECO:0007669"/>
    <property type="project" value="InterPro"/>
</dbReference>
<sequence length="163" mass="18372">MSAEPIVDEQIATEIVEETLSSIANDAEKQAEELEQELIKAETQYEEESESDEELDDDLYDIYNETLLDRINAIKYILAPETRESIFKKVETVKSATSTLFNKSGNFLWGLSTTALLFGVPLALTILAEQQLIELEKQFTLQGEQNNDLLTALPDEQNQPDAK</sequence>
<organism evidence="13 14">
    <name type="scientific">Hanseniaspora uvarum</name>
    <name type="common">Yeast</name>
    <name type="synonym">Kloeckera apiculata</name>
    <dbReference type="NCBI Taxonomy" id="29833"/>
    <lineage>
        <taxon>Eukaryota</taxon>
        <taxon>Fungi</taxon>
        <taxon>Dikarya</taxon>
        <taxon>Ascomycota</taxon>
        <taxon>Saccharomycotina</taxon>
        <taxon>Saccharomycetes</taxon>
        <taxon>Saccharomycodales</taxon>
        <taxon>Saccharomycodaceae</taxon>
        <taxon>Hanseniaspora</taxon>
    </lineage>
</organism>
<protein>
    <submittedName>
        <fullName evidence="13">Mitochondrial import receptor subunit TOM22</fullName>
    </submittedName>
</protein>
<dbReference type="InterPro" id="IPR005683">
    <property type="entry name" value="Tom22"/>
</dbReference>
<dbReference type="GO" id="GO:0005741">
    <property type="term" value="C:mitochondrial outer membrane"/>
    <property type="evidence" value="ECO:0007669"/>
    <property type="project" value="UniProtKB-SubCell"/>
</dbReference>
<feature type="coiled-coil region" evidence="12">
    <location>
        <begin position="17"/>
        <end position="51"/>
    </location>
</feature>
<dbReference type="Pfam" id="PF04281">
    <property type="entry name" value="Tom22"/>
    <property type="match status" value="1"/>
</dbReference>
<evidence type="ECO:0000256" key="5">
    <source>
        <dbReference type="ARBA" id="ARBA00022787"/>
    </source>
</evidence>
<keyword evidence="7" id="KW-1133">Transmembrane helix</keyword>
<proteinExistence type="inferred from homology"/>
<dbReference type="OrthoDB" id="10016939at2759"/>
<keyword evidence="6" id="KW-0653">Protein transport</keyword>
<name>A0A1E5RPV9_HANUV</name>
<dbReference type="PANTHER" id="PTHR12504:SF0">
    <property type="entry name" value="MITOCHONDRIAL IMPORT RECEPTOR SUBUNIT TOM22 HOMOLOG"/>
    <property type="match status" value="1"/>
</dbReference>
<dbReference type="PANTHER" id="PTHR12504">
    <property type="entry name" value="MITOCHONDRIAL IMPORT RECEPTOR SUBUNIT TOM22"/>
    <property type="match status" value="1"/>
</dbReference>
<dbReference type="VEuPathDB" id="FungiDB:AWRI3580_g1685"/>
<evidence type="ECO:0000256" key="1">
    <source>
        <dbReference type="ARBA" id="ARBA00004572"/>
    </source>
</evidence>
<evidence type="ECO:0000313" key="13">
    <source>
        <dbReference type="EMBL" id="OEJ88924.1"/>
    </source>
</evidence>
<evidence type="ECO:0000256" key="4">
    <source>
        <dbReference type="ARBA" id="ARBA00022692"/>
    </source>
</evidence>
<accession>A0A1E5RPV9</accession>
<keyword evidence="3" id="KW-0813">Transport</keyword>
<evidence type="ECO:0000256" key="7">
    <source>
        <dbReference type="ARBA" id="ARBA00022989"/>
    </source>
</evidence>
<keyword evidence="12" id="KW-0175">Coiled coil</keyword>
<keyword evidence="11 13" id="KW-0675">Receptor</keyword>
<keyword evidence="9" id="KW-0496">Mitochondrion</keyword>
<keyword evidence="5" id="KW-1000">Mitochondrion outer membrane</keyword>
<keyword evidence="8" id="KW-0811">Translocation</keyword>
<comment type="caution">
    <text evidence="13">The sequence shown here is derived from an EMBL/GenBank/DDBJ whole genome shotgun (WGS) entry which is preliminary data.</text>
</comment>
<evidence type="ECO:0000256" key="10">
    <source>
        <dbReference type="ARBA" id="ARBA00023136"/>
    </source>
</evidence>
<dbReference type="AlphaFoldDB" id="A0A1E5RPV9"/>
<comment type="similarity">
    <text evidence="2">Belongs to the Tom22 family.</text>
</comment>
<gene>
    <name evidence="13" type="ORF">AWRI3580_g1685</name>
</gene>
<dbReference type="STRING" id="29833.A0A1E5RPV9"/>
<evidence type="ECO:0000256" key="2">
    <source>
        <dbReference type="ARBA" id="ARBA00009874"/>
    </source>
</evidence>
<reference evidence="14" key="1">
    <citation type="journal article" date="2016" name="Genome Announc.">
        <title>Genome sequences of three species of Hanseniaspora isolated from spontaneous wine fermentations.</title>
        <authorList>
            <person name="Sternes P.R."/>
            <person name="Lee D."/>
            <person name="Kutyna D.R."/>
            <person name="Borneman A.R."/>
        </authorList>
    </citation>
    <scope>NUCLEOTIDE SEQUENCE [LARGE SCALE GENOMIC DNA]</scope>
    <source>
        <strain evidence="14">AWRI3580</strain>
    </source>
</reference>
<evidence type="ECO:0000313" key="14">
    <source>
        <dbReference type="Proteomes" id="UP000095358"/>
    </source>
</evidence>
<keyword evidence="10" id="KW-0472">Membrane</keyword>
<evidence type="ECO:0000256" key="11">
    <source>
        <dbReference type="ARBA" id="ARBA00023170"/>
    </source>
</evidence>
<dbReference type="EMBL" id="LPNN01000004">
    <property type="protein sequence ID" value="OEJ88924.1"/>
    <property type="molecule type" value="Genomic_DNA"/>
</dbReference>
<dbReference type="Proteomes" id="UP000095358">
    <property type="component" value="Unassembled WGS sequence"/>
</dbReference>
<evidence type="ECO:0000256" key="6">
    <source>
        <dbReference type="ARBA" id="ARBA00022927"/>
    </source>
</evidence>